<keyword evidence="5" id="KW-0963">Cytoplasm</keyword>
<reference evidence="8 9" key="1">
    <citation type="journal article" date="2023" name="ISME J.">
        <title>Cultivation and genomic characterization of novel and ubiquitous marine nitrite-oxidizing bacteria from the Nitrospirales.</title>
        <authorList>
            <person name="Mueller A.J."/>
            <person name="Daebeler A."/>
            <person name="Herbold C.W."/>
            <person name="Kirkegaard R.H."/>
            <person name="Daims H."/>
        </authorList>
    </citation>
    <scope>NUCLEOTIDE SEQUENCE [LARGE SCALE GENOMIC DNA]</scope>
    <source>
        <strain evidence="8 9">EB</strain>
    </source>
</reference>
<keyword evidence="3 5" id="KW-0012">Acyltransferase</keyword>
<feature type="binding site" evidence="5">
    <location>
        <begin position="173"/>
        <end position="175"/>
    </location>
    <ligand>
        <name>substrate</name>
    </ligand>
</feature>
<dbReference type="EMBL" id="JAQOUE010000001">
    <property type="protein sequence ID" value="MDT7043251.1"/>
    <property type="molecule type" value="Genomic_DNA"/>
</dbReference>
<dbReference type="EC" id="2.3.1.181" evidence="5 6"/>
<protein>
    <recommendedName>
        <fullName evidence="5 6">Octanoyltransferase</fullName>
        <ecNumber evidence="5 6">2.3.1.181</ecNumber>
    </recommendedName>
    <alternativeName>
        <fullName evidence="5">Lipoate-protein ligase B</fullName>
    </alternativeName>
    <alternativeName>
        <fullName evidence="5">Lipoyl/octanoyl transferase</fullName>
    </alternativeName>
    <alternativeName>
        <fullName evidence="5">Octanoyl-[acyl-carrier-protein]-protein N-octanoyltransferase</fullName>
    </alternativeName>
</protein>
<comment type="catalytic activity">
    <reaction evidence="5 6">
        <text>octanoyl-[ACP] + L-lysyl-[protein] = N(6)-octanoyl-L-lysyl-[protein] + holo-[ACP] + H(+)</text>
        <dbReference type="Rhea" id="RHEA:17665"/>
        <dbReference type="Rhea" id="RHEA-COMP:9636"/>
        <dbReference type="Rhea" id="RHEA-COMP:9685"/>
        <dbReference type="Rhea" id="RHEA-COMP:9752"/>
        <dbReference type="Rhea" id="RHEA-COMP:9928"/>
        <dbReference type="ChEBI" id="CHEBI:15378"/>
        <dbReference type="ChEBI" id="CHEBI:29969"/>
        <dbReference type="ChEBI" id="CHEBI:64479"/>
        <dbReference type="ChEBI" id="CHEBI:78463"/>
        <dbReference type="ChEBI" id="CHEBI:78809"/>
        <dbReference type="EC" id="2.3.1.181"/>
    </reaction>
</comment>
<accession>A0ABU3KA33</accession>
<evidence type="ECO:0000256" key="2">
    <source>
        <dbReference type="ARBA" id="ARBA00022679"/>
    </source>
</evidence>
<evidence type="ECO:0000313" key="8">
    <source>
        <dbReference type="EMBL" id="MDT7043251.1"/>
    </source>
</evidence>
<dbReference type="NCBIfam" id="TIGR00214">
    <property type="entry name" value="lipB"/>
    <property type="match status" value="1"/>
</dbReference>
<feature type="binding site" evidence="5">
    <location>
        <begin position="160"/>
        <end position="162"/>
    </location>
    <ligand>
        <name>substrate</name>
    </ligand>
</feature>
<dbReference type="GO" id="GO:0033819">
    <property type="term" value="F:lipoyl(octanoyl) transferase activity"/>
    <property type="evidence" value="ECO:0007669"/>
    <property type="project" value="UniProtKB-EC"/>
</dbReference>
<dbReference type="Proteomes" id="UP001250932">
    <property type="component" value="Unassembled WGS sequence"/>
</dbReference>
<proteinExistence type="inferred from homology"/>
<dbReference type="PROSITE" id="PS01313">
    <property type="entry name" value="LIPB"/>
    <property type="match status" value="1"/>
</dbReference>
<comment type="subcellular location">
    <subcellularLocation>
        <location evidence="5">Cytoplasm</location>
    </subcellularLocation>
</comment>
<evidence type="ECO:0000256" key="5">
    <source>
        <dbReference type="HAMAP-Rule" id="MF_00013"/>
    </source>
</evidence>
<keyword evidence="9" id="KW-1185">Reference proteome</keyword>
<comment type="function">
    <text evidence="4 5 6">Catalyzes the transfer of endogenously produced octanoic acid from octanoyl-acyl-carrier-protein onto the lipoyl domains of lipoate-dependent enzymes. Lipoyl-ACP can also act as a substrate although octanoyl-ACP is likely to be the physiological substrate.</text>
</comment>
<dbReference type="NCBIfam" id="NF010925">
    <property type="entry name" value="PRK14345.1"/>
    <property type="match status" value="1"/>
</dbReference>
<dbReference type="InterPro" id="IPR020605">
    <property type="entry name" value="Octanoyltransferase_CS"/>
</dbReference>
<comment type="caution">
    <text evidence="8">The sequence shown here is derived from an EMBL/GenBank/DDBJ whole genome shotgun (WGS) entry which is preliminary data.</text>
</comment>
<evidence type="ECO:0000256" key="4">
    <source>
        <dbReference type="ARBA" id="ARBA00024732"/>
    </source>
</evidence>
<comment type="pathway">
    <text evidence="1 5 6">Protein modification; protein lipoylation via endogenous pathway; protein N(6)-(lipoyl)lysine from octanoyl-[acyl-carrier-protein]: step 1/2.</text>
</comment>
<dbReference type="InterPro" id="IPR000544">
    <property type="entry name" value="Octanoyltransferase"/>
</dbReference>
<dbReference type="InterPro" id="IPR004143">
    <property type="entry name" value="BPL_LPL_catalytic"/>
</dbReference>
<keyword evidence="2 5" id="KW-0808">Transferase</keyword>
<dbReference type="PROSITE" id="PS51733">
    <property type="entry name" value="BPL_LPL_CATALYTIC"/>
    <property type="match status" value="1"/>
</dbReference>
<dbReference type="RefSeq" id="WP_313833784.1">
    <property type="nucleotide sequence ID" value="NZ_JAQOUE010000001.1"/>
</dbReference>
<feature type="domain" description="BPL/LPL catalytic" evidence="7">
    <location>
        <begin position="40"/>
        <end position="230"/>
    </location>
</feature>
<evidence type="ECO:0000256" key="6">
    <source>
        <dbReference type="PIRNR" id="PIRNR016262"/>
    </source>
</evidence>
<evidence type="ECO:0000256" key="3">
    <source>
        <dbReference type="ARBA" id="ARBA00023315"/>
    </source>
</evidence>
<sequence>MSKIPHFSQKTTGQLFSIPRLDYAVTRQFQWHICQERTANRRSDTMVLVEHEPIFTLGRTAKDEHFRTKLDSAQTHGIQTTKSERGGSVTYHGPGQIVGYPILKLRDYCSGPKTYMRMLEEVLIRVLAEWGIIGQRVEKFVGVWVADPKNSNGSLAKIAAMGVKITHGVTMHGFALNATVNLEPFQYIVPCGIENCQVTSMAEVLGRDPGIEKVRDQIANHFAEVFGIEWTEKITEIPFLLTDSSSRSG</sequence>
<feature type="site" description="Lowers pKa of active site Cys" evidence="5">
    <location>
        <position position="157"/>
    </location>
</feature>
<organism evidence="8 9">
    <name type="scientific">Candidatus Nitronereus thalassa</name>
    <dbReference type="NCBI Taxonomy" id="3020898"/>
    <lineage>
        <taxon>Bacteria</taxon>
        <taxon>Pseudomonadati</taxon>
        <taxon>Nitrospirota</taxon>
        <taxon>Nitrospiria</taxon>
        <taxon>Nitrospirales</taxon>
        <taxon>Nitrospiraceae</taxon>
        <taxon>Candidatus Nitronereus</taxon>
    </lineage>
</organism>
<dbReference type="InterPro" id="IPR045864">
    <property type="entry name" value="aa-tRNA-synth_II/BPL/LPL"/>
</dbReference>
<dbReference type="HAMAP" id="MF_00013">
    <property type="entry name" value="LipB"/>
    <property type="match status" value="1"/>
</dbReference>
<dbReference type="Gene3D" id="3.30.930.10">
    <property type="entry name" value="Bira Bifunctional Protein, Domain 2"/>
    <property type="match status" value="1"/>
</dbReference>
<dbReference type="CDD" id="cd16444">
    <property type="entry name" value="LipB"/>
    <property type="match status" value="1"/>
</dbReference>
<feature type="active site" description="Acyl-thioester intermediate" evidence="5">
    <location>
        <position position="191"/>
    </location>
</feature>
<dbReference type="SUPFAM" id="SSF55681">
    <property type="entry name" value="Class II aaRS and biotin synthetases"/>
    <property type="match status" value="1"/>
</dbReference>
<name>A0ABU3KA33_9BACT</name>
<evidence type="ECO:0000259" key="7">
    <source>
        <dbReference type="PROSITE" id="PS51733"/>
    </source>
</evidence>
<dbReference type="PIRSF" id="PIRSF016262">
    <property type="entry name" value="LPLase"/>
    <property type="match status" value="1"/>
</dbReference>
<dbReference type="PANTHER" id="PTHR10993">
    <property type="entry name" value="OCTANOYLTRANSFERASE"/>
    <property type="match status" value="1"/>
</dbReference>
<comment type="miscellaneous">
    <text evidence="5">In the reaction, the free carboxyl group of octanoic acid is attached via an amide linkage to the epsilon-amino group of a specific lysine residue of lipoyl domains of lipoate-dependent enzymes.</text>
</comment>
<dbReference type="Pfam" id="PF21948">
    <property type="entry name" value="LplA-B_cat"/>
    <property type="match status" value="1"/>
</dbReference>
<evidence type="ECO:0000313" key="9">
    <source>
        <dbReference type="Proteomes" id="UP001250932"/>
    </source>
</evidence>
<feature type="binding site" evidence="5">
    <location>
        <begin position="85"/>
        <end position="92"/>
    </location>
    <ligand>
        <name>substrate</name>
    </ligand>
</feature>
<comment type="similarity">
    <text evidence="5 6">Belongs to the LipB family.</text>
</comment>
<evidence type="ECO:0000256" key="1">
    <source>
        <dbReference type="ARBA" id="ARBA00004821"/>
    </source>
</evidence>
<gene>
    <name evidence="5 8" type="primary">lipB</name>
    <name evidence="8" type="ORF">PPG34_12895</name>
</gene>
<dbReference type="PANTHER" id="PTHR10993:SF7">
    <property type="entry name" value="LIPOYLTRANSFERASE 2, MITOCHONDRIAL-RELATED"/>
    <property type="match status" value="1"/>
</dbReference>